<feature type="compositionally biased region" description="Low complexity" evidence="3">
    <location>
        <begin position="390"/>
        <end position="411"/>
    </location>
</feature>
<dbReference type="GO" id="GO:0008023">
    <property type="term" value="C:transcription elongation factor complex"/>
    <property type="evidence" value="ECO:0007669"/>
    <property type="project" value="TreeGrafter"/>
</dbReference>
<dbReference type="PROSITE" id="PS51037">
    <property type="entry name" value="YEATS"/>
    <property type="match status" value="1"/>
</dbReference>
<name>A0A4Z2B9V8_9TELE</name>
<sequence>MENQCTVQVKLELGHRAQLRKKVTSEGFTHDWMVFVRGPETGDIQHFVDKVVFRLHESFPKPKRVCKEPPYKVEESGYAGFLMPIEVYFKNKEEPRKVCFNYDLFLNLEGNPPVNHLRCEKLTFNNPTKEFRRKLIKAGGILVVPEGAEAVSRPSPDYPMLPTIPLSAFSDPKKTKTSHVSKEPSKEGSGGSSKGPKPHKLTKEHRERPRKDSESKATSKDDRDGGGKSRDPSSSSSSKKPSEIKVKEEVKVLPKAAFKEPKLTLKESKMEGMSPKGGGAGTAGGGGGGGPAECKALGKRPATVESPKPSAKKQKKGSSEGPKGATGGAFTGTSPRVSSSSAVSQAYPDKKPPKDKGRCAKGKNDTQEPKEPKKLAESEESNSEEEASSKSEQSAPSSPSNSSSSSDSSSDSDFEPGQKPGQGPLRSMVEEIQSEESDDDDSTSEEEAPIKTNPPNRDSRLSLDSESDSSDGSHSPSRDPAPPPQKHNSSNNKVSGRKSPDSSFRSEKVLKKGYDKVGRVNQPFSALTRTHTPSVCVRAASVRRRRRRWRGRDPDVPTETRLLTSGISFQWTRCLLINMINDCGASATSRRVFPWLRFVSTFDLSQAYTEELVDLHRRLMALRERNVLQQIVNLIEETGHFNVTNTTFDFDLFSLDESTVRKLQSYLEATAT</sequence>
<dbReference type="Gene3D" id="2.60.40.1970">
    <property type="entry name" value="YEATS domain"/>
    <property type="match status" value="1"/>
</dbReference>
<organism evidence="5 6">
    <name type="scientific">Takifugu bimaculatus</name>
    <dbReference type="NCBI Taxonomy" id="433685"/>
    <lineage>
        <taxon>Eukaryota</taxon>
        <taxon>Metazoa</taxon>
        <taxon>Chordata</taxon>
        <taxon>Craniata</taxon>
        <taxon>Vertebrata</taxon>
        <taxon>Euteleostomi</taxon>
        <taxon>Actinopterygii</taxon>
        <taxon>Neopterygii</taxon>
        <taxon>Teleostei</taxon>
        <taxon>Neoteleostei</taxon>
        <taxon>Acanthomorphata</taxon>
        <taxon>Eupercaria</taxon>
        <taxon>Tetraodontiformes</taxon>
        <taxon>Tetradontoidea</taxon>
        <taxon>Tetraodontidae</taxon>
        <taxon>Takifugu</taxon>
    </lineage>
</organism>
<feature type="compositionally biased region" description="Gly residues" evidence="3">
    <location>
        <begin position="275"/>
        <end position="291"/>
    </location>
</feature>
<dbReference type="Gene3D" id="1.20.1270.290">
    <property type="match status" value="1"/>
</dbReference>
<dbReference type="FunFam" id="2.60.40.1970:FF:000003">
    <property type="entry name" value="MLLT1, super elongation complex subunit"/>
    <property type="match status" value="1"/>
</dbReference>
<comment type="caution">
    <text evidence="5">The sequence shown here is derived from an EMBL/GenBank/DDBJ whole genome shotgun (WGS) entry which is preliminary data.</text>
</comment>
<evidence type="ECO:0000256" key="2">
    <source>
        <dbReference type="PROSITE-ProRule" id="PRU00376"/>
    </source>
</evidence>
<dbReference type="CDD" id="cd16906">
    <property type="entry name" value="YEATS_AF-9_like"/>
    <property type="match status" value="1"/>
</dbReference>
<evidence type="ECO:0000313" key="5">
    <source>
        <dbReference type="EMBL" id="TNM88276.1"/>
    </source>
</evidence>
<evidence type="ECO:0000313" key="6">
    <source>
        <dbReference type="Proteomes" id="UP000516260"/>
    </source>
</evidence>
<dbReference type="InterPro" id="IPR055129">
    <property type="entry name" value="YEATS_dom"/>
</dbReference>
<feature type="compositionally biased region" description="Basic and acidic residues" evidence="3">
    <location>
        <begin position="498"/>
        <end position="507"/>
    </location>
</feature>
<dbReference type="EMBL" id="SWLE01000019">
    <property type="protein sequence ID" value="TNM88276.1"/>
    <property type="molecule type" value="Genomic_DNA"/>
</dbReference>
<comment type="subcellular location">
    <subcellularLocation>
        <location evidence="2">Nucleus</location>
    </subcellularLocation>
</comment>
<dbReference type="InterPro" id="IPR052790">
    <property type="entry name" value="YEATS_domain"/>
</dbReference>
<dbReference type="InterPro" id="IPR040930">
    <property type="entry name" value="AF-9_AHD"/>
</dbReference>
<evidence type="ECO:0000256" key="3">
    <source>
        <dbReference type="SAM" id="MobiDB-lite"/>
    </source>
</evidence>
<dbReference type="PANTHER" id="PTHR47827:SF4">
    <property type="entry name" value="PROTEIN ENL"/>
    <property type="match status" value="1"/>
</dbReference>
<evidence type="ECO:0000256" key="1">
    <source>
        <dbReference type="ARBA" id="ARBA00023242"/>
    </source>
</evidence>
<feature type="compositionally biased region" description="Low complexity" evidence="3">
    <location>
        <begin position="334"/>
        <end position="344"/>
    </location>
</feature>
<gene>
    <name evidence="5" type="ORF">fugu_006497</name>
</gene>
<dbReference type="GO" id="GO:0003682">
    <property type="term" value="F:chromatin binding"/>
    <property type="evidence" value="ECO:0007669"/>
    <property type="project" value="TreeGrafter"/>
</dbReference>
<dbReference type="InterPro" id="IPR038704">
    <property type="entry name" value="YEAST_sf"/>
</dbReference>
<feature type="compositionally biased region" description="Acidic residues" evidence="3">
    <location>
        <begin position="432"/>
        <end position="447"/>
    </location>
</feature>
<dbReference type="GO" id="GO:0045893">
    <property type="term" value="P:positive regulation of DNA-templated transcription"/>
    <property type="evidence" value="ECO:0007669"/>
    <property type="project" value="TreeGrafter"/>
</dbReference>
<dbReference type="PANTHER" id="PTHR47827">
    <property type="entry name" value="AHD DOMAIN-CONTAINING PROTEIN"/>
    <property type="match status" value="1"/>
</dbReference>
<accession>A0A4Z2B9V8</accession>
<proteinExistence type="predicted"/>
<feature type="compositionally biased region" description="Basic and acidic residues" evidence="3">
    <location>
        <begin position="348"/>
        <end position="377"/>
    </location>
</feature>
<dbReference type="Pfam" id="PF03366">
    <property type="entry name" value="YEATS"/>
    <property type="match status" value="1"/>
</dbReference>
<feature type="compositionally biased region" description="Basic and acidic residues" evidence="3">
    <location>
        <begin position="204"/>
        <end position="231"/>
    </location>
</feature>
<keyword evidence="1 2" id="KW-0539">Nucleus</keyword>
<dbReference type="Proteomes" id="UP000516260">
    <property type="component" value="Chromosome 6"/>
</dbReference>
<evidence type="ECO:0000259" key="4">
    <source>
        <dbReference type="PROSITE" id="PS51037"/>
    </source>
</evidence>
<reference evidence="5 6" key="1">
    <citation type="submission" date="2019-04" db="EMBL/GenBank/DDBJ databases">
        <title>The sequence and de novo assembly of Takifugu bimaculatus genome using PacBio and Hi-C technologies.</title>
        <authorList>
            <person name="Xu P."/>
            <person name="Liu B."/>
            <person name="Zhou Z."/>
        </authorList>
    </citation>
    <scope>NUCLEOTIDE SEQUENCE [LARGE SCALE GENOMIC DNA]</scope>
    <source>
        <strain evidence="5">TB-2018</strain>
        <tissue evidence="5">Muscle</tissue>
    </source>
</reference>
<keyword evidence="6" id="KW-1185">Reference proteome</keyword>
<dbReference type="Pfam" id="PF17793">
    <property type="entry name" value="AHD"/>
    <property type="match status" value="1"/>
</dbReference>
<dbReference type="AlphaFoldDB" id="A0A4Z2B9V8"/>
<feature type="compositionally biased region" description="Basic and acidic residues" evidence="3">
    <location>
        <begin position="240"/>
        <end position="270"/>
    </location>
</feature>
<feature type="domain" description="YEATS" evidence="4">
    <location>
        <begin position="1"/>
        <end position="138"/>
    </location>
</feature>
<protein>
    <recommendedName>
        <fullName evidence="4">YEATS domain-containing protein</fullName>
    </recommendedName>
</protein>
<feature type="region of interest" description="Disordered" evidence="3">
    <location>
        <begin position="150"/>
        <end position="507"/>
    </location>
</feature>